<reference evidence="1 2" key="2">
    <citation type="submission" date="2017-12" db="EMBL/GenBank/DDBJ databases">
        <title>Genome sequence of Rhizobium sullae HCNT1 isolated from Sulla coronaria nodules and featuring peculiar denitrification phenotypes.</title>
        <authorList>
            <person name="De Diego-Diaz B."/>
            <person name="Treu L."/>
            <person name="Campanaro S."/>
            <person name="Da Silva Duarte V."/>
            <person name="Basaglia M."/>
            <person name="Favaro L."/>
            <person name="Casella S."/>
            <person name="Squartini A."/>
        </authorList>
    </citation>
    <scope>NUCLEOTIDE SEQUENCE [LARGE SCALE GENOMIC DNA]</scope>
    <source>
        <strain evidence="1 2">HCNT1</strain>
    </source>
</reference>
<comment type="caution">
    <text evidence="1">The sequence shown here is derived from an EMBL/GenBank/DDBJ whole genome shotgun (WGS) entry which is preliminary data.</text>
</comment>
<reference evidence="1 2" key="1">
    <citation type="submission" date="2017-11" db="EMBL/GenBank/DDBJ databases">
        <authorList>
            <person name="Han C.G."/>
        </authorList>
    </citation>
    <scope>NUCLEOTIDE SEQUENCE [LARGE SCALE GENOMIC DNA]</scope>
    <source>
        <strain evidence="1 2">HCNT1</strain>
    </source>
</reference>
<protein>
    <submittedName>
        <fullName evidence="1">Uncharacterized protein</fullName>
    </submittedName>
</protein>
<dbReference type="RefSeq" id="WP_100771876.1">
    <property type="nucleotide sequence ID" value="NZ_PIQN01000012.1"/>
</dbReference>
<dbReference type="EMBL" id="PIQN01000012">
    <property type="protein sequence ID" value="PKA42304.1"/>
    <property type="molecule type" value="Genomic_DNA"/>
</dbReference>
<accession>A0A2N0D877</accession>
<sequence length="65" mass="7520">MRLKDYVSCDCFDIFRENGGREKSIKFLRMRNDVRGVLAKLVEYHVDPDDYGDDVFEGIRSADGS</sequence>
<dbReference type="AlphaFoldDB" id="A0A2N0D877"/>
<dbReference type="Proteomes" id="UP000232164">
    <property type="component" value="Unassembled WGS sequence"/>
</dbReference>
<name>A0A2N0D877_RHISU</name>
<evidence type="ECO:0000313" key="1">
    <source>
        <dbReference type="EMBL" id="PKA42304.1"/>
    </source>
</evidence>
<proteinExistence type="predicted"/>
<gene>
    <name evidence="1" type="ORF">CWR43_17280</name>
</gene>
<organism evidence="1 2">
    <name type="scientific">Rhizobium sullae</name>
    <name type="common">Rhizobium hedysari</name>
    <dbReference type="NCBI Taxonomy" id="50338"/>
    <lineage>
        <taxon>Bacteria</taxon>
        <taxon>Pseudomonadati</taxon>
        <taxon>Pseudomonadota</taxon>
        <taxon>Alphaproteobacteria</taxon>
        <taxon>Hyphomicrobiales</taxon>
        <taxon>Rhizobiaceae</taxon>
        <taxon>Rhizobium/Agrobacterium group</taxon>
        <taxon>Rhizobium</taxon>
    </lineage>
</organism>
<evidence type="ECO:0000313" key="2">
    <source>
        <dbReference type="Proteomes" id="UP000232164"/>
    </source>
</evidence>